<comment type="cofactor">
    <cofactor evidence="2">
        <name>Mg(2+)</name>
        <dbReference type="ChEBI" id="CHEBI:18420"/>
    </cofactor>
</comment>
<dbReference type="EMBL" id="QNRK01000011">
    <property type="protein sequence ID" value="RBP13775.1"/>
    <property type="molecule type" value="Genomic_DNA"/>
</dbReference>
<dbReference type="SUPFAM" id="SSF55811">
    <property type="entry name" value="Nudix"/>
    <property type="match status" value="1"/>
</dbReference>
<dbReference type="InterPro" id="IPR015797">
    <property type="entry name" value="NUDIX_hydrolase-like_dom_sf"/>
</dbReference>
<dbReference type="PANTHER" id="PTHR12318:SF0">
    <property type="entry name" value="ACYL-COENZYME A DIPHOSPHATASE NUDT19"/>
    <property type="match status" value="1"/>
</dbReference>
<comment type="caution">
    <text evidence="8">The sequence shown here is derived from an EMBL/GenBank/DDBJ whole genome shotgun (WGS) entry which is preliminary data.</text>
</comment>
<comment type="cofactor">
    <cofactor evidence="1">
        <name>Mn(2+)</name>
        <dbReference type="ChEBI" id="CHEBI:29035"/>
    </cofactor>
</comment>
<dbReference type="InterPro" id="IPR039121">
    <property type="entry name" value="NUDT19"/>
</dbReference>
<evidence type="ECO:0000256" key="5">
    <source>
        <dbReference type="ARBA" id="ARBA00022842"/>
    </source>
</evidence>
<keyword evidence="5" id="KW-0460">Magnesium</keyword>
<name>A0A366FJ73_9HYPH</name>
<sequence>MSSSAGSGRGLRPRDAATLIIVDSEGSEPKVLMGRRHDGHAFMPGKFVFPGGRVEPEDRRMAAAGALDPFVEEKLNLRVPRPSPAFARAIALAAIRETFEETGLAVGVGDWGAPEDPPPGAWARFAEAGVYPALDAIDFLARAITPPGRTRRFDARFLVVDAGAVARRVEGVVHPEAELVELVWTPLAQARDLDLPQITRLALDDLTAALETGLDRRRPRPFYRELRGKRLREEL</sequence>
<evidence type="ECO:0000256" key="4">
    <source>
        <dbReference type="ARBA" id="ARBA00022801"/>
    </source>
</evidence>
<evidence type="ECO:0000313" key="8">
    <source>
        <dbReference type="EMBL" id="RBP13775.1"/>
    </source>
</evidence>
<dbReference type="PANTHER" id="PTHR12318">
    <property type="entry name" value="TESTOSTERONE-REGULATED PROTEIN RP2"/>
    <property type="match status" value="1"/>
</dbReference>
<dbReference type="AlphaFoldDB" id="A0A366FJ73"/>
<dbReference type="InterPro" id="IPR000086">
    <property type="entry name" value="NUDIX_hydrolase_dom"/>
</dbReference>
<gene>
    <name evidence="8" type="ORF">DFR50_11137</name>
</gene>
<reference evidence="8 9" key="1">
    <citation type="submission" date="2018-06" db="EMBL/GenBank/DDBJ databases">
        <title>Genomic Encyclopedia of Type Strains, Phase IV (KMG-IV): sequencing the most valuable type-strain genomes for metagenomic binning, comparative biology and taxonomic classification.</title>
        <authorList>
            <person name="Goeker M."/>
        </authorList>
    </citation>
    <scope>NUCLEOTIDE SEQUENCE [LARGE SCALE GENOMIC DNA]</scope>
    <source>
        <strain evidence="8 9">DSM 24875</strain>
    </source>
</reference>
<proteinExistence type="predicted"/>
<keyword evidence="3" id="KW-0479">Metal-binding</keyword>
<evidence type="ECO:0000256" key="3">
    <source>
        <dbReference type="ARBA" id="ARBA00022723"/>
    </source>
</evidence>
<keyword evidence="9" id="KW-1185">Reference proteome</keyword>
<evidence type="ECO:0000256" key="6">
    <source>
        <dbReference type="ARBA" id="ARBA00023211"/>
    </source>
</evidence>
<keyword evidence="6" id="KW-0464">Manganese</keyword>
<evidence type="ECO:0000259" key="7">
    <source>
        <dbReference type="PROSITE" id="PS51462"/>
    </source>
</evidence>
<dbReference type="Proteomes" id="UP000253529">
    <property type="component" value="Unassembled WGS sequence"/>
</dbReference>
<accession>A0A366FJ73</accession>
<evidence type="ECO:0000256" key="2">
    <source>
        <dbReference type="ARBA" id="ARBA00001946"/>
    </source>
</evidence>
<protein>
    <submittedName>
        <fullName evidence="8">NUDIX domain-containing protein</fullName>
    </submittedName>
</protein>
<dbReference type="PROSITE" id="PS51462">
    <property type="entry name" value="NUDIX"/>
    <property type="match status" value="1"/>
</dbReference>
<dbReference type="RefSeq" id="WP_210208865.1">
    <property type="nucleotide sequence ID" value="NZ_QNRK01000011.1"/>
</dbReference>
<feature type="domain" description="Nudix hydrolase" evidence="7">
    <location>
        <begin position="13"/>
        <end position="207"/>
    </location>
</feature>
<keyword evidence="4" id="KW-0378">Hydrolase</keyword>
<dbReference type="GO" id="GO:0016818">
    <property type="term" value="F:hydrolase activity, acting on acid anhydrides, in phosphorus-containing anhydrides"/>
    <property type="evidence" value="ECO:0007669"/>
    <property type="project" value="InterPro"/>
</dbReference>
<dbReference type="Gene3D" id="3.90.79.10">
    <property type="entry name" value="Nucleoside Triphosphate Pyrophosphohydrolase"/>
    <property type="match status" value="1"/>
</dbReference>
<evidence type="ECO:0000313" key="9">
    <source>
        <dbReference type="Proteomes" id="UP000253529"/>
    </source>
</evidence>
<organism evidence="8 9">
    <name type="scientific">Roseiarcus fermentans</name>
    <dbReference type="NCBI Taxonomy" id="1473586"/>
    <lineage>
        <taxon>Bacteria</taxon>
        <taxon>Pseudomonadati</taxon>
        <taxon>Pseudomonadota</taxon>
        <taxon>Alphaproteobacteria</taxon>
        <taxon>Hyphomicrobiales</taxon>
        <taxon>Roseiarcaceae</taxon>
        <taxon>Roseiarcus</taxon>
    </lineage>
</organism>
<dbReference type="CDD" id="cd18870">
    <property type="entry name" value="NUDIX_AcylCoAdiphos_Nudt19"/>
    <property type="match status" value="1"/>
</dbReference>
<evidence type="ECO:0000256" key="1">
    <source>
        <dbReference type="ARBA" id="ARBA00001936"/>
    </source>
</evidence>
<dbReference type="GO" id="GO:0046872">
    <property type="term" value="F:metal ion binding"/>
    <property type="evidence" value="ECO:0007669"/>
    <property type="project" value="UniProtKB-KW"/>
</dbReference>